<dbReference type="EMBL" id="UYYB01015531">
    <property type="protein sequence ID" value="VDM70306.1"/>
    <property type="molecule type" value="Genomic_DNA"/>
</dbReference>
<gene>
    <name evidence="1" type="ORF">SVUK_LOCUS5304</name>
</gene>
<dbReference type="Proteomes" id="UP000270094">
    <property type="component" value="Unassembled WGS sequence"/>
</dbReference>
<evidence type="ECO:0000313" key="2">
    <source>
        <dbReference type="Proteomes" id="UP000270094"/>
    </source>
</evidence>
<dbReference type="AlphaFoldDB" id="A0A3P7IKJ9"/>
<protein>
    <submittedName>
        <fullName evidence="1">Uncharacterized protein</fullName>
    </submittedName>
</protein>
<reference evidence="1 2" key="1">
    <citation type="submission" date="2018-11" db="EMBL/GenBank/DDBJ databases">
        <authorList>
            <consortium name="Pathogen Informatics"/>
        </authorList>
    </citation>
    <scope>NUCLEOTIDE SEQUENCE [LARGE SCALE GENOMIC DNA]</scope>
</reference>
<keyword evidence="2" id="KW-1185">Reference proteome</keyword>
<proteinExistence type="predicted"/>
<accession>A0A3P7IKJ9</accession>
<sequence length="112" mass="12495">MTHLCLVFFVDPISTFGINCRMIKENGKIDSEGPLSSDSEAKEFFSNVHYKTVTDALAMFQNDDLIAAPGSKFRFFSSVGSRTFAGLFNVLSDFYNKLNAFLVLELTHHICG</sequence>
<evidence type="ECO:0000313" key="1">
    <source>
        <dbReference type="EMBL" id="VDM70306.1"/>
    </source>
</evidence>
<name>A0A3P7IKJ9_STRVU</name>
<organism evidence="1 2">
    <name type="scientific">Strongylus vulgaris</name>
    <name type="common">Blood worm</name>
    <dbReference type="NCBI Taxonomy" id="40348"/>
    <lineage>
        <taxon>Eukaryota</taxon>
        <taxon>Metazoa</taxon>
        <taxon>Ecdysozoa</taxon>
        <taxon>Nematoda</taxon>
        <taxon>Chromadorea</taxon>
        <taxon>Rhabditida</taxon>
        <taxon>Rhabditina</taxon>
        <taxon>Rhabditomorpha</taxon>
        <taxon>Strongyloidea</taxon>
        <taxon>Strongylidae</taxon>
        <taxon>Strongylus</taxon>
    </lineage>
</organism>
<dbReference type="OrthoDB" id="5946976at2759"/>